<dbReference type="HOGENOM" id="CLU_050910_0_3_5"/>
<feature type="binding site" evidence="7">
    <location>
        <position position="174"/>
    </location>
    <ligand>
        <name>substrate</name>
    </ligand>
</feature>
<evidence type="ECO:0000256" key="3">
    <source>
        <dbReference type="ARBA" id="ARBA00022603"/>
    </source>
</evidence>
<gene>
    <name evidence="7" type="primary">trmB</name>
    <name evidence="8" type="ORF">O9A_00512</name>
</gene>
<evidence type="ECO:0000313" key="8">
    <source>
        <dbReference type="EMBL" id="KEC55734.1"/>
    </source>
</evidence>
<feature type="binding site" evidence="7">
    <location>
        <position position="116"/>
    </location>
    <ligand>
        <name>S-adenosyl-L-methionine</name>
        <dbReference type="ChEBI" id="CHEBI:59789"/>
    </ligand>
</feature>
<evidence type="ECO:0000256" key="5">
    <source>
        <dbReference type="ARBA" id="ARBA00022691"/>
    </source>
</evidence>
<comment type="caution">
    <text evidence="7">Lacks conserved residue(s) required for the propagation of feature annotation.</text>
</comment>
<dbReference type="PROSITE" id="PS51625">
    <property type="entry name" value="SAM_MT_TRMB"/>
    <property type="match status" value="1"/>
</dbReference>
<dbReference type="InterPro" id="IPR003358">
    <property type="entry name" value="tRNA_(Gua-N-7)_MeTrfase_Trmb"/>
</dbReference>
<feature type="binding site" evidence="7">
    <location>
        <position position="142"/>
    </location>
    <ligand>
        <name>substrate</name>
    </ligand>
</feature>
<dbReference type="AlphaFoldDB" id="A0A067W7H1"/>
<comment type="caution">
    <text evidence="8">The sequence shown here is derived from an EMBL/GenBank/DDBJ whole genome shotgun (WGS) entry which is preliminary data.</text>
</comment>
<dbReference type="InterPro" id="IPR029063">
    <property type="entry name" value="SAM-dependent_MTases_sf"/>
</dbReference>
<feature type="binding site" evidence="7">
    <location>
        <position position="87"/>
    </location>
    <ligand>
        <name>S-adenosyl-L-methionine</name>
        <dbReference type="ChEBI" id="CHEBI:59789"/>
    </ligand>
</feature>
<comment type="similarity">
    <text evidence="7">Belongs to the class I-like SAM-binding methyltransferase superfamily. TrmB family.</text>
</comment>
<reference evidence="8 9" key="1">
    <citation type="submission" date="2012-04" db="EMBL/GenBank/DDBJ databases">
        <title>The Genome Sequence of Bartonella koehlerae C-29.</title>
        <authorList>
            <consortium name="The Broad Institute Genome Sequencing Platform"/>
            <consortium name="The Broad Institute Genome Sequencing Center for Infectious Disease"/>
            <person name="Feldgarden M."/>
            <person name="Kirby J."/>
            <person name="Kosoy M."/>
            <person name="Birtles R."/>
            <person name="Probert W.S."/>
            <person name="Chiaraviglio L."/>
            <person name="Walker B."/>
            <person name="Young S.K."/>
            <person name="Zeng Q."/>
            <person name="Gargeya S."/>
            <person name="Fitzgerald M."/>
            <person name="Haas B."/>
            <person name="Abouelleil A."/>
            <person name="Alvarado L."/>
            <person name="Arachchi H.M."/>
            <person name="Berlin A.M."/>
            <person name="Chapman S.B."/>
            <person name="Goldberg J."/>
            <person name="Griggs A."/>
            <person name="Gujja S."/>
            <person name="Hansen M."/>
            <person name="Howarth C."/>
            <person name="Imamovic A."/>
            <person name="Larimer J."/>
            <person name="McCowen C."/>
            <person name="Montmayeur A."/>
            <person name="Murphy C."/>
            <person name="Neiman D."/>
            <person name="Pearson M."/>
            <person name="Priest M."/>
            <person name="Roberts A."/>
            <person name="Saif S."/>
            <person name="Shea T."/>
            <person name="Sisk P."/>
            <person name="Sykes S."/>
            <person name="Wortman J."/>
            <person name="Nusbaum C."/>
            <person name="Birren B."/>
        </authorList>
    </citation>
    <scope>NUCLEOTIDE SEQUENCE [LARGE SCALE GENOMIC DNA]</scope>
    <source>
        <strain evidence="8 9">C-29</strain>
    </source>
</reference>
<comment type="function">
    <text evidence="2 7">Catalyzes the formation of N(7)-methylguanine at position 46 (m7G46) in tRNA.</text>
</comment>
<keyword evidence="6 7" id="KW-0819">tRNA processing</keyword>
<organism evidence="8 9">
    <name type="scientific">Bartonella koehlerae C-29</name>
    <dbReference type="NCBI Taxonomy" id="1134510"/>
    <lineage>
        <taxon>Bacteria</taxon>
        <taxon>Pseudomonadati</taxon>
        <taxon>Pseudomonadota</taxon>
        <taxon>Alphaproteobacteria</taxon>
        <taxon>Hyphomicrobiales</taxon>
        <taxon>Bartonellaceae</taxon>
        <taxon>Bartonella</taxon>
    </lineage>
</organism>
<dbReference type="SUPFAM" id="SSF53335">
    <property type="entry name" value="S-adenosyl-L-methionine-dependent methyltransferases"/>
    <property type="match status" value="1"/>
</dbReference>
<protein>
    <recommendedName>
        <fullName evidence="7">tRNA (guanine-N(7)-)-methyltransferase</fullName>
        <ecNumber evidence="7">2.1.1.33</ecNumber>
    </recommendedName>
    <alternativeName>
        <fullName evidence="7">tRNA (guanine(46)-N(7))-methyltransferase</fullName>
    </alternativeName>
    <alternativeName>
        <fullName evidence="7">tRNA(m7G46)-methyltransferase</fullName>
    </alternativeName>
</protein>
<dbReference type="OrthoDB" id="9802090at2"/>
<dbReference type="InterPro" id="IPR055361">
    <property type="entry name" value="tRNA_methyltr_TrmB_bact"/>
</dbReference>
<feature type="binding site" evidence="7">
    <location>
        <position position="138"/>
    </location>
    <ligand>
        <name>S-adenosyl-L-methionine</name>
        <dbReference type="ChEBI" id="CHEBI:59789"/>
    </ligand>
</feature>
<dbReference type="Pfam" id="PF02390">
    <property type="entry name" value="Methyltransf_4"/>
    <property type="match status" value="1"/>
</dbReference>
<dbReference type="UniPathway" id="UPA00989"/>
<keyword evidence="4 7" id="KW-0808">Transferase</keyword>
<proteinExistence type="inferred from homology"/>
<dbReference type="HAMAP" id="MF_01057">
    <property type="entry name" value="tRNA_methyltr_TrmB"/>
    <property type="match status" value="1"/>
</dbReference>
<evidence type="ECO:0000256" key="1">
    <source>
        <dbReference type="ARBA" id="ARBA00000142"/>
    </source>
</evidence>
<keyword evidence="9" id="KW-1185">Reference proteome</keyword>
<dbReference type="PANTHER" id="PTHR23417">
    <property type="entry name" value="3-DEOXY-D-MANNO-OCTULOSONIC-ACID TRANSFERASE/TRNA GUANINE-N 7 - -METHYLTRANSFERASE"/>
    <property type="match status" value="1"/>
</dbReference>
<name>A0A067W7H1_9HYPH</name>
<dbReference type="EC" id="2.1.1.33" evidence="7"/>
<dbReference type="RefSeq" id="WP_034458477.1">
    <property type="nucleotide sequence ID" value="NZ_CADEAH010000001.1"/>
</dbReference>
<dbReference type="GO" id="GO:0008176">
    <property type="term" value="F:tRNA (guanine(46)-N7)-methyltransferase activity"/>
    <property type="evidence" value="ECO:0007669"/>
    <property type="project" value="UniProtKB-UniRule"/>
</dbReference>
<feature type="binding site" evidence="7">
    <location>
        <begin position="212"/>
        <end position="215"/>
    </location>
    <ligand>
        <name>substrate</name>
    </ligand>
</feature>
<keyword evidence="3 7" id="KW-0489">Methyltransferase</keyword>
<dbReference type="STRING" id="1134510.O9A_00512"/>
<dbReference type="eggNOG" id="COG0220">
    <property type="taxonomic scope" value="Bacteria"/>
</dbReference>
<evidence type="ECO:0000256" key="7">
    <source>
        <dbReference type="HAMAP-Rule" id="MF_01057"/>
    </source>
</evidence>
<comment type="pathway">
    <text evidence="7">tRNA modification; N(7)-methylguanine-tRNA biosynthesis.</text>
</comment>
<dbReference type="Proteomes" id="UP000027015">
    <property type="component" value="Unassembled WGS sequence"/>
</dbReference>
<dbReference type="GO" id="GO:0043527">
    <property type="term" value="C:tRNA methyltransferase complex"/>
    <property type="evidence" value="ECO:0007669"/>
    <property type="project" value="TreeGrafter"/>
</dbReference>
<evidence type="ECO:0000256" key="6">
    <source>
        <dbReference type="ARBA" id="ARBA00022694"/>
    </source>
</evidence>
<accession>A0A067W7H1</accession>
<evidence type="ECO:0000256" key="4">
    <source>
        <dbReference type="ARBA" id="ARBA00022679"/>
    </source>
</evidence>
<keyword evidence="5 7" id="KW-0949">S-adenosyl-L-methionine</keyword>
<evidence type="ECO:0000313" key="9">
    <source>
        <dbReference type="Proteomes" id="UP000027015"/>
    </source>
</evidence>
<dbReference type="Gene3D" id="3.40.50.150">
    <property type="entry name" value="Vaccinia Virus protein VP39"/>
    <property type="match status" value="1"/>
</dbReference>
<feature type="binding site" evidence="7">
    <location>
        <position position="62"/>
    </location>
    <ligand>
        <name>S-adenosyl-L-methionine</name>
        <dbReference type="ChEBI" id="CHEBI:59789"/>
    </ligand>
</feature>
<dbReference type="PATRIC" id="fig|1134510.3.peg.597"/>
<comment type="catalytic activity">
    <reaction evidence="1 7">
        <text>guanosine(46) in tRNA + S-adenosyl-L-methionine = N(7)-methylguanosine(46) in tRNA + S-adenosyl-L-homocysteine</text>
        <dbReference type="Rhea" id="RHEA:42708"/>
        <dbReference type="Rhea" id="RHEA-COMP:10188"/>
        <dbReference type="Rhea" id="RHEA-COMP:10189"/>
        <dbReference type="ChEBI" id="CHEBI:57856"/>
        <dbReference type="ChEBI" id="CHEBI:59789"/>
        <dbReference type="ChEBI" id="CHEBI:74269"/>
        <dbReference type="ChEBI" id="CHEBI:74480"/>
        <dbReference type="EC" id="2.1.1.33"/>
    </reaction>
</comment>
<dbReference type="EMBL" id="AHPL01000006">
    <property type="protein sequence ID" value="KEC55734.1"/>
    <property type="molecule type" value="Genomic_DNA"/>
</dbReference>
<sequence length="233" mass="27707">MIDHDIRTCKAFFGRRKGKRLRNNQLVLMKKLFPILNIDLNNSVPLNLTSLFSRTVKEVRLEIGFGGGEHLLHEMEYFPQTGFIGVEPFINGMVKVLMSLEQHQQYQNQLRLYNDDATCLLDWLPNASLDGIDLFYPDPWPKKKHWKRRFINIKNLNRFARVLKTGKKFRFASDIESYVNWTLYHCSHHHSFEWEAKNPKDWKTPYPLWSGTRYETKALREGRTPTYLTFIKK</sequence>
<evidence type="ECO:0000256" key="2">
    <source>
        <dbReference type="ARBA" id="ARBA00003015"/>
    </source>
</evidence>
<dbReference type="PANTHER" id="PTHR23417:SF14">
    <property type="entry name" value="PENTACOTRIPEPTIDE-REPEAT REGION OF PRORP DOMAIN-CONTAINING PROTEIN"/>
    <property type="match status" value="1"/>
</dbReference>